<protein>
    <recommendedName>
        <fullName evidence="3">DUF4012 domain-containing protein</fullName>
    </recommendedName>
</protein>
<keyword evidence="2" id="KW-1185">Reference proteome</keyword>
<gene>
    <name evidence="1" type="ORF">Mam01_25800</name>
</gene>
<accession>A0ABQ4FC47</accession>
<name>A0ABQ4FC47_9ACTN</name>
<organism evidence="1 2">
    <name type="scientific">Microbispora amethystogenes</name>
    <dbReference type="NCBI Taxonomy" id="1427754"/>
    <lineage>
        <taxon>Bacteria</taxon>
        <taxon>Bacillati</taxon>
        <taxon>Actinomycetota</taxon>
        <taxon>Actinomycetes</taxon>
        <taxon>Streptosporangiales</taxon>
        <taxon>Streptosporangiaceae</taxon>
        <taxon>Microbispora</taxon>
    </lineage>
</organism>
<evidence type="ECO:0000313" key="1">
    <source>
        <dbReference type="EMBL" id="GIH32416.1"/>
    </source>
</evidence>
<evidence type="ECO:0000313" key="2">
    <source>
        <dbReference type="Proteomes" id="UP000651728"/>
    </source>
</evidence>
<comment type="caution">
    <text evidence="1">The sequence shown here is derived from an EMBL/GenBank/DDBJ whole genome shotgun (WGS) entry which is preliminary data.</text>
</comment>
<reference evidence="1 2" key="1">
    <citation type="submission" date="2021-01" db="EMBL/GenBank/DDBJ databases">
        <title>Whole genome shotgun sequence of Microbispora amethystogenes NBRC 101907.</title>
        <authorList>
            <person name="Komaki H."/>
            <person name="Tamura T."/>
        </authorList>
    </citation>
    <scope>NUCLEOTIDE SEQUENCE [LARGE SCALE GENOMIC DNA]</scope>
    <source>
        <strain evidence="1 2">NBRC 101907</strain>
    </source>
</reference>
<dbReference type="EMBL" id="BOOB01000017">
    <property type="protein sequence ID" value="GIH32416.1"/>
    <property type="molecule type" value="Genomic_DNA"/>
</dbReference>
<proteinExistence type="predicted"/>
<dbReference type="Proteomes" id="UP000651728">
    <property type="component" value="Unassembled WGS sequence"/>
</dbReference>
<dbReference type="Pfam" id="PF13196">
    <property type="entry name" value="DUF4012"/>
    <property type="match status" value="1"/>
</dbReference>
<evidence type="ECO:0008006" key="3">
    <source>
        <dbReference type="Google" id="ProtNLM"/>
    </source>
</evidence>
<sequence length="598" mass="62526">MPGGPGRSSPVTRGRTRRLAVVGLPSLALGLVLAGGWAAHLGLSTRDHLEAARAALLRLRPGAVGPARSVAATLAEARAHAAEARRLTGGPYWALLTHLPVVGDGAATTRGLAASVADITDVLGRVERTAAPLLSAGARAPGDLRRALAVLDAMAPVLRDGAVRVDAARSRVAGTPAATGLAALDGARATALREAGRLHAMLSQGADAAALLPPMLGADGPRRYFLAFETNAEARGTGGLVGAFGILKADGGRVSVARLSADTGMAAGTEPVADLGSAFASRYGRGATTTLSVSNLSPHFPYAAATWTGLWRRQTGQELDGAVATDPVGLSYILGAIGPVKLPGGGTVTAGNVVDLTEREAYARYPDSRERKKYLVRIAGAVSEALTGRLGEPTRLLPALARMVSERRLTVWSRAEDEQRRLAATPVGGALPERREPYAGLVVNNSAGTKLDYYLDRSLTYELGPCRPDGLRTSRVRVRLTNDVPRGPLPAYVTGRLDDPRRPHAAGSNVLWVSLYAGLGAKATAVRLDGRPISFYSETERSHPVYSKVLEFAPGQSRTLEFDLLEPYSAAAPAVPVQPLVRPQRTLVTADGRGCRSS</sequence>
<dbReference type="InterPro" id="IPR025101">
    <property type="entry name" value="DUF4012"/>
</dbReference>